<keyword evidence="8 18" id="KW-0479">Metal-binding</keyword>
<dbReference type="AlphaFoldDB" id="A0A2R2MJ18"/>
<dbReference type="PANTHER" id="PTHR11533:SF299">
    <property type="entry name" value="AMINOPEPTIDASE"/>
    <property type="match status" value="1"/>
</dbReference>
<dbReference type="SUPFAM" id="SSF55486">
    <property type="entry name" value="Metalloproteases ('zincins'), catalytic domain"/>
    <property type="match status" value="1"/>
</dbReference>
<dbReference type="Pfam" id="PF01433">
    <property type="entry name" value="Peptidase_M1"/>
    <property type="match status" value="1"/>
</dbReference>
<keyword evidence="16" id="KW-0325">Glycoprotein</keyword>
<dbReference type="GO" id="GO:0006508">
    <property type="term" value="P:proteolysis"/>
    <property type="evidence" value="ECO:0007669"/>
    <property type="project" value="UniProtKB-KW"/>
</dbReference>
<keyword evidence="9 20" id="KW-0378">Hydrolase</keyword>
<evidence type="ECO:0000256" key="11">
    <source>
        <dbReference type="ARBA" id="ARBA00022968"/>
    </source>
</evidence>
<feature type="binding site" evidence="18">
    <location>
        <position position="397"/>
    </location>
    <ligand>
        <name>Zn(2+)</name>
        <dbReference type="ChEBI" id="CHEBI:29105"/>
        <note>catalytic</note>
    </ligand>
</feature>
<feature type="binding site" evidence="18">
    <location>
        <position position="416"/>
    </location>
    <ligand>
        <name>Zn(2+)</name>
        <dbReference type="ChEBI" id="CHEBI:29105"/>
        <note>catalytic</note>
    </ligand>
</feature>
<evidence type="ECO:0000256" key="13">
    <source>
        <dbReference type="ARBA" id="ARBA00023049"/>
    </source>
</evidence>
<dbReference type="FunFam" id="1.10.390.10:FF:000006">
    <property type="entry name" value="Puromycin-sensitive aminopeptidase"/>
    <property type="match status" value="1"/>
</dbReference>
<dbReference type="GO" id="GO:0008270">
    <property type="term" value="F:zinc ion binding"/>
    <property type="evidence" value="ECO:0007669"/>
    <property type="project" value="UniProtKB-UniRule"/>
</dbReference>
<dbReference type="OrthoDB" id="10031169at2759"/>
<comment type="cofactor">
    <cofactor evidence="18 20">
        <name>Zn(2+)</name>
        <dbReference type="ChEBI" id="CHEBI:29105"/>
    </cofactor>
    <text evidence="18 20">Binds 1 zinc ion per subunit.</text>
</comment>
<evidence type="ECO:0000313" key="24">
    <source>
        <dbReference type="Proteomes" id="UP000085678"/>
    </source>
</evidence>
<feature type="domain" description="ERAP1-like C-terminal" evidence="22">
    <location>
        <begin position="617"/>
        <end position="938"/>
    </location>
</feature>
<keyword evidence="7 20" id="KW-0812">Transmembrane</keyword>
<evidence type="ECO:0000256" key="16">
    <source>
        <dbReference type="ARBA" id="ARBA00023180"/>
    </source>
</evidence>
<dbReference type="Gene3D" id="1.25.50.20">
    <property type="match status" value="1"/>
</dbReference>
<dbReference type="GeneID" id="106156403"/>
<keyword evidence="12 20" id="KW-1133">Transmembrane helix</keyword>
<feature type="active site" description="Proton acceptor" evidence="17">
    <location>
        <position position="394"/>
    </location>
</feature>
<dbReference type="PRINTS" id="PR00756">
    <property type="entry name" value="ALADIPTASE"/>
</dbReference>
<evidence type="ECO:0000256" key="9">
    <source>
        <dbReference type="ARBA" id="ARBA00022801"/>
    </source>
</evidence>
<evidence type="ECO:0000256" key="12">
    <source>
        <dbReference type="ARBA" id="ARBA00022989"/>
    </source>
</evidence>
<evidence type="ECO:0000256" key="8">
    <source>
        <dbReference type="ARBA" id="ARBA00022723"/>
    </source>
</evidence>
<feature type="site" description="Transition state stabilizer" evidence="19">
    <location>
        <position position="479"/>
    </location>
</feature>
<dbReference type="SUPFAM" id="SSF63737">
    <property type="entry name" value="Leukotriene A4 hydrolase N-terminal domain"/>
    <property type="match status" value="1"/>
</dbReference>
<evidence type="ECO:0000256" key="15">
    <source>
        <dbReference type="ARBA" id="ARBA00023157"/>
    </source>
</evidence>
<accession>A0A2R2MJ18</accession>
<dbReference type="GO" id="GO:0042277">
    <property type="term" value="F:peptide binding"/>
    <property type="evidence" value="ECO:0007669"/>
    <property type="project" value="TreeGrafter"/>
</dbReference>
<dbReference type="PANTHER" id="PTHR11533">
    <property type="entry name" value="PROTEASE M1 ZINC METALLOPROTEASE"/>
    <property type="match status" value="1"/>
</dbReference>
<keyword evidence="6 20" id="KW-0645">Protease</keyword>
<evidence type="ECO:0000256" key="6">
    <source>
        <dbReference type="ARBA" id="ARBA00022670"/>
    </source>
</evidence>
<reference evidence="25" key="1">
    <citation type="submission" date="2025-08" db="UniProtKB">
        <authorList>
            <consortium name="RefSeq"/>
        </authorList>
    </citation>
    <scope>IDENTIFICATION</scope>
    <source>
        <tissue evidence="25">Gonads</tissue>
    </source>
</reference>
<evidence type="ECO:0000256" key="3">
    <source>
        <dbReference type="ARBA" id="ARBA00010136"/>
    </source>
</evidence>
<dbReference type="InterPro" id="IPR045357">
    <property type="entry name" value="Aminopeptidase_N-like_N"/>
</dbReference>
<evidence type="ECO:0000256" key="17">
    <source>
        <dbReference type="PIRSR" id="PIRSR634016-1"/>
    </source>
</evidence>
<evidence type="ECO:0000256" key="18">
    <source>
        <dbReference type="PIRSR" id="PIRSR634016-3"/>
    </source>
</evidence>
<protein>
    <recommendedName>
        <fullName evidence="20">Aminopeptidase</fullName>
        <ecNumber evidence="20">3.4.11.-</ecNumber>
    </recommendedName>
</protein>
<dbReference type="InterPro" id="IPR027268">
    <property type="entry name" value="Peptidase_M4/M1_CTD_sf"/>
</dbReference>
<evidence type="ECO:0000256" key="1">
    <source>
        <dbReference type="ARBA" id="ARBA00004236"/>
    </source>
</evidence>
<feature type="domain" description="Aminopeptidase N-like N-terminal" evidence="23">
    <location>
        <begin position="97"/>
        <end position="286"/>
    </location>
</feature>
<dbReference type="GO" id="GO:0005886">
    <property type="term" value="C:plasma membrane"/>
    <property type="evidence" value="ECO:0007669"/>
    <property type="project" value="UniProtKB-SubCell"/>
</dbReference>
<dbReference type="GO" id="GO:0005737">
    <property type="term" value="C:cytoplasm"/>
    <property type="evidence" value="ECO:0007669"/>
    <property type="project" value="TreeGrafter"/>
</dbReference>
<keyword evidence="15" id="KW-1015">Disulfide bond</keyword>
<dbReference type="FunFam" id="2.60.40.1730:FF:000012">
    <property type="entry name" value="Aminopeptidase N"/>
    <property type="match status" value="1"/>
</dbReference>
<keyword evidence="4 20" id="KW-0031">Aminopeptidase</keyword>
<organism evidence="24 25">
    <name type="scientific">Lingula anatina</name>
    <name type="common">Brachiopod</name>
    <name type="synonym">Lingula unguis</name>
    <dbReference type="NCBI Taxonomy" id="7574"/>
    <lineage>
        <taxon>Eukaryota</taxon>
        <taxon>Metazoa</taxon>
        <taxon>Spiralia</taxon>
        <taxon>Lophotrochozoa</taxon>
        <taxon>Brachiopoda</taxon>
        <taxon>Linguliformea</taxon>
        <taxon>Lingulata</taxon>
        <taxon>Lingulida</taxon>
        <taxon>Linguloidea</taxon>
        <taxon>Lingulidae</taxon>
        <taxon>Lingula</taxon>
    </lineage>
</organism>
<evidence type="ECO:0000256" key="19">
    <source>
        <dbReference type="PIRSR" id="PIRSR634016-4"/>
    </source>
</evidence>
<evidence type="ECO:0000259" key="21">
    <source>
        <dbReference type="Pfam" id="PF01433"/>
    </source>
</evidence>
<dbReference type="EC" id="3.4.11.-" evidence="20"/>
<evidence type="ECO:0000256" key="4">
    <source>
        <dbReference type="ARBA" id="ARBA00022438"/>
    </source>
</evidence>
<dbReference type="STRING" id="7574.A0A2R2MJ18"/>
<keyword evidence="13 20" id="KW-0482">Metalloprotease</keyword>
<dbReference type="Pfam" id="PF17900">
    <property type="entry name" value="Peptidase_M1_N"/>
    <property type="match status" value="1"/>
</dbReference>
<keyword evidence="10 18" id="KW-0862">Zinc</keyword>
<dbReference type="GO" id="GO:0070006">
    <property type="term" value="F:metalloaminopeptidase activity"/>
    <property type="evidence" value="ECO:0007669"/>
    <property type="project" value="TreeGrafter"/>
</dbReference>
<dbReference type="FunFam" id="1.25.50.20:FF:000001">
    <property type="entry name" value="Aminopeptidase"/>
    <property type="match status" value="1"/>
</dbReference>
<dbReference type="Gene3D" id="1.10.390.10">
    <property type="entry name" value="Neutral Protease Domain 2"/>
    <property type="match status" value="1"/>
</dbReference>
<dbReference type="InterPro" id="IPR001930">
    <property type="entry name" value="Peptidase_M1"/>
</dbReference>
<evidence type="ECO:0000256" key="2">
    <source>
        <dbReference type="ARBA" id="ARBA00004606"/>
    </source>
</evidence>
<dbReference type="Gene3D" id="2.60.40.1910">
    <property type="match status" value="1"/>
</dbReference>
<evidence type="ECO:0000256" key="5">
    <source>
        <dbReference type="ARBA" id="ARBA00022475"/>
    </source>
</evidence>
<evidence type="ECO:0000256" key="7">
    <source>
        <dbReference type="ARBA" id="ARBA00022692"/>
    </source>
</evidence>
<keyword evidence="11" id="KW-0735">Signal-anchor</keyword>
<dbReference type="GO" id="GO:0005615">
    <property type="term" value="C:extracellular space"/>
    <property type="evidence" value="ECO:0007669"/>
    <property type="project" value="TreeGrafter"/>
</dbReference>
<evidence type="ECO:0000259" key="22">
    <source>
        <dbReference type="Pfam" id="PF11838"/>
    </source>
</evidence>
<evidence type="ECO:0000256" key="10">
    <source>
        <dbReference type="ARBA" id="ARBA00022833"/>
    </source>
</evidence>
<evidence type="ECO:0000313" key="25">
    <source>
        <dbReference type="RefSeq" id="XP_023930205.1"/>
    </source>
</evidence>
<dbReference type="InterPro" id="IPR050344">
    <property type="entry name" value="Peptidase_M1_aminopeptidases"/>
</dbReference>
<feature type="binding site" evidence="18">
    <location>
        <position position="393"/>
    </location>
    <ligand>
        <name>Zn(2+)</name>
        <dbReference type="ChEBI" id="CHEBI:29105"/>
        <note>catalytic</note>
    </ligand>
</feature>
<dbReference type="RefSeq" id="XP_023930205.1">
    <property type="nucleotide sequence ID" value="XM_024074437.1"/>
</dbReference>
<evidence type="ECO:0000256" key="14">
    <source>
        <dbReference type="ARBA" id="ARBA00023136"/>
    </source>
</evidence>
<proteinExistence type="inferred from homology"/>
<dbReference type="InParanoid" id="A0A2R2MJ18"/>
<dbReference type="InterPro" id="IPR034016">
    <property type="entry name" value="M1_APN-typ"/>
</dbReference>
<dbReference type="InterPro" id="IPR042097">
    <property type="entry name" value="Aminopeptidase_N-like_N_sf"/>
</dbReference>
<keyword evidence="24" id="KW-1185">Reference proteome</keyword>
<comment type="similarity">
    <text evidence="3 20">Belongs to the peptidase M1 family.</text>
</comment>
<dbReference type="FunFam" id="2.60.40.1910:FF:000003">
    <property type="entry name" value="Aminopeptidase"/>
    <property type="match status" value="1"/>
</dbReference>
<sequence>MLTSHQNQEYGSRTCIVGEEEHHKRVSYGVAVRQLRCRCTRTKVAATGGIVFTFLVCITLLSIFYQPRIDQKPGISNQQKENVGDWNSTRLSTDVRPDSYVLYMHPNLTTFTFSGWVNITVSVTSNTNNIVLHAQNLNISQEKITLTTKDGKKRLGVIKTDSDPDEKEYFIQFSEALNAKQQYVLHMEFSGLLRDTMYGLYNSSYKNDKGETRYLATTQFEAAHARAAFPCFDEPSFKAKFSLSMVRDPRMHNVSLFNMPKKSSETLANGLVVDHFEESVKMSSYLVAFIVCDFAKITANSTGGTQVSVYAPPHLISQAEYALDVASKVLSYYEEFFGVAFPLPKQDLVAIPDFSAGAMENWGLITYRMTAILYEEGVSDSSDKEWVAVVIAHELAHQWFGNLVTMKWWNDLWLNEGFATFVEYLGSDHYNSRWHMFDQFFLKDARIALGRDALSSSHPISAKVTSAEQTEEMFDTVTYSKGASIIRMLDSFIGRDRLRKGLTAYLKKYQYGNAETSDLWHELTEVSHPVDVEAVMNTWTNQKGYPVVHVTRKGNQLILSQERFLLYPKAKAKKKESPYNYIWQIPITISFQGQISKKLLTKEEDTVVLPLLTRPGWLKLNHEQTGFYRVNYDEEGWSQLTRILLQNYTALPTADRAGLLEDAFNLARANLVNITTALEMTQYLRGENEFVPWGVTLSNMLYLYDMLWGNEQAFNLYKKYMLSLMDPQIKRLGWERQPNEGHLANLMRLKILSLAVELGHNETVSRAMKMFNDWMLRDKPIRADYRSIVYKAGVSKGGEREWDFCWKKYLAESNDAEKKKLLIAMTFTKNIDKLSRYLQYALDPTKIKKQSAIQVLAGMSRNHAATALVLAYVKQNWDIIYERYGEGSFEIGRLIEKTTQTLHTQRDYVQLKNFFKANAEKLGTGEVASKQALESIKANIFWIKNCQDATVTWLQKKLS</sequence>
<comment type="subcellular location">
    <subcellularLocation>
        <location evidence="1">Cell membrane</location>
    </subcellularLocation>
    <subcellularLocation>
        <location evidence="2">Membrane</location>
        <topology evidence="2">Single-pass type II membrane protein</topology>
    </subcellularLocation>
</comment>
<keyword evidence="5" id="KW-1003">Cell membrane</keyword>
<feature type="transmembrane region" description="Helical" evidence="20">
    <location>
        <begin position="44"/>
        <end position="65"/>
    </location>
</feature>
<evidence type="ECO:0000259" key="23">
    <source>
        <dbReference type="Pfam" id="PF17900"/>
    </source>
</evidence>
<dbReference type="Proteomes" id="UP000085678">
    <property type="component" value="Unplaced"/>
</dbReference>
<evidence type="ECO:0000256" key="20">
    <source>
        <dbReference type="RuleBase" id="RU364040"/>
    </source>
</evidence>
<dbReference type="CDD" id="cd09601">
    <property type="entry name" value="M1_APN-Q_like"/>
    <property type="match status" value="1"/>
</dbReference>
<name>A0A2R2MJ18_LINAN</name>
<keyword evidence="14 20" id="KW-0472">Membrane</keyword>
<dbReference type="InterPro" id="IPR014782">
    <property type="entry name" value="Peptidase_M1_dom"/>
</dbReference>
<gene>
    <name evidence="25" type="primary">LOC106156403</name>
</gene>
<dbReference type="InterPro" id="IPR024571">
    <property type="entry name" value="ERAP1-like_C_dom"/>
</dbReference>
<feature type="domain" description="Peptidase M1 membrane alanine aminopeptidase" evidence="21">
    <location>
        <begin position="321"/>
        <end position="539"/>
    </location>
</feature>
<dbReference type="Gene3D" id="2.60.40.1730">
    <property type="entry name" value="tricorn interacting facor f3 domain"/>
    <property type="match status" value="1"/>
</dbReference>
<dbReference type="GO" id="GO:0043171">
    <property type="term" value="P:peptide catabolic process"/>
    <property type="evidence" value="ECO:0007669"/>
    <property type="project" value="TreeGrafter"/>
</dbReference>
<dbReference type="Pfam" id="PF11838">
    <property type="entry name" value="ERAP1_C"/>
    <property type="match status" value="1"/>
</dbReference>